<organism evidence="2 3">
    <name type="scientific">Podospora comata</name>
    <dbReference type="NCBI Taxonomy" id="48703"/>
    <lineage>
        <taxon>Eukaryota</taxon>
        <taxon>Fungi</taxon>
        <taxon>Dikarya</taxon>
        <taxon>Ascomycota</taxon>
        <taxon>Pezizomycotina</taxon>
        <taxon>Sordariomycetes</taxon>
        <taxon>Sordariomycetidae</taxon>
        <taxon>Sordariales</taxon>
        <taxon>Podosporaceae</taxon>
        <taxon>Podospora</taxon>
    </lineage>
</organism>
<keyword evidence="1" id="KW-0812">Transmembrane</keyword>
<gene>
    <name evidence="2" type="ORF">PODCO_302790</name>
</gene>
<name>A0ABY6S5L0_PODCO</name>
<protein>
    <submittedName>
        <fullName evidence="2">Uncharacterized protein</fullName>
    </submittedName>
</protein>
<dbReference type="Proteomes" id="UP000280685">
    <property type="component" value="Chromosome 3"/>
</dbReference>
<dbReference type="PANTHER" id="PTHR35136:SF1">
    <property type="entry name" value="CYCLOEUCALENOL CYCLOISOMERASE"/>
    <property type="match status" value="1"/>
</dbReference>
<dbReference type="PANTHER" id="PTHR35136">
    <property type="entry name" value="CYCLOEUCALENOL CYCLOISOMERASE"/>
    <property type="match status" value="1"/>
</dbReference>
<sequence>MAGGRLVVHRTAQRVFPLLDHEDVRAVRGNPPGSAERGRGEDCVLGDGTRPLADFGLFGRYLSRRVRKSFYIPIPYLYLLLFVLCCLAVCLDMDGFVLALGRYPSRSPITPNGIVSLLISGQKQDLTADHSLLRRHTTIAIHAPDTKMMPSTPFLPPNGARDEKAHFHRLMLLVHSPLWLSTVTVVVLTSSLTTWTTNAHYLTFSLLVASPPFLLPLFFPFRPGPAAIDNAPSSGPSSHHYTSSYALKFNVYIALLVFFGTYFGTAYFFQLMSMRYTFPGFLPTFDSDVLRREVTHTVPAFLYPLTHAYFISYYSLLLVLYEYISPRRPLARLGTVLALSYMLAFAETWFMASDLMTEWFAYGDRSKMLKVGSWGYASYFLAGLPMLRRLDPRWGWERVVIEAGACCYGVMVLLEIWGKVTGGV</sequence>
<feature type="transmembrane region" description="Helical" evidence="1">
    <location>
        <begin position="333"/>
        <end position="351"/>
    </location>
</feature>
<evidence type="ECO:0000313" key="2">
    <source>
        <dbReference type="EMBL" id="VBB76878.1"/>
    </source>
</evidence>
<dbReference type="EMBL" id="LR026966">
    <property type="protein sequence ID" value="VBB76878.1"/>
    <property type="molecule type" value="Genomic_DNA"/>
</dbReference>
<keyword evidence="1" id="KW-1133">Transmembrane helix</keyword>
<accession>A0ABY6S5L0</accession>
<feature type="transmembrane region" description="Helical" evidence="1">
    <location>
        <begin position="301"/>
        <end position="321"/>
    </location>
</feature>
<feature type="transmembrane region" description="Helical" evidence="1">
    <location>
        <begin position="199"/>
        <end position="219"/>
    </location>
</feature>
<keyword evidence="3" id="KW-1185">Reference proteome</keyword>
<feature type="transmembrane region" description="Helical" evidence="1">
    <location>
        <begin position="249"/>
        <end position="269"/>
    </location>
</feature>
<evidence type="ECO:0000313" key="3">
    <source>
        <dbReference type="Proteomes" id="UP000280685"/>
    </source>
</evidence>
<proteinExistence type="predicted"/>
<dbReference type="InterPro" id="IPR020532">
    <property type="entry name" value="Cycloeucalenol_cycloisomerase"/>
</dbReference>
<feature type="transmembrane region" description="Helical" evidence="1">
    <location>
        <begin position="76"/>
        <end position="100"/>
    </location>
</feature>
<evidence type="ECO:0000256" key="1">
    <source>
        <dbReference type="SAM" id="Phobius"/>
    </source>
</evidence>
<reference evidence="2" key="1">
    <citation type="submission" date="2018-02" db="EMBL/GenBank/DDBJ databases">
        <authorList>
            <person name="Silar P."/>
        </authorList>
    </citation>
    <scope>NUCLEOTIDE SEQUENCE [LARGE SCALE GENOMIC DNA]</scope>
    <source>
        <strain evidence="2">T</strain>
    </source>
</reference>
<keyword evidence="1" id="KW-0472">Membrane</keyword>
<feature type="transmembrane region" description="Helical" evidence="1">
    <location>
        <begin position="170"/>
        <end position="193"/>
    </location>
</feature>